<dbReference type="NCBIfam" id="TIGR02832">
    <property type="entry name" value="spo_yunB"/>
    <property type="match status" value="1"/>
</dbReference>
<dbReference type="AlphaFoldDB" id="A0A1M4UAL0"/>
<protein>
    <submittedName>
        <fullName evidence="2">Sporulation protein YunB</fullName>
    </submittedName>
</protein>
<dbReference type="RefSeq" id="WP_072893249.1">
    <property type="nucleotide sequence ID" value="NZ_FQVM01000004.1"/>
</dbReference>
<accession>A0A1M4UAL0</accession>
<dbReference type="EMBL" id="FQVM01000004">
    <property type="protein sequence ID" value="SHE53590.1"/>
    <property type="molecule type" value="Genomic_DNA"/>
</dbReference>
<organism evidence="2 3">
    <name type="scientific">Clostridium fallax</name>
    <dbReference type="NCBI Taxonomy" id="1533"/>
    <lineage>
        <taxon>Bacteria</taxon>
        <taxon>Bacillati</taxon>
        <taxon>Bacillota</taxon>
        <taxon>Clostridia</taxon>
        <taxon>Eubacteriales</taxon>
        <taxon>Clostridiaceae</taxon>
        <taxon>Clostridium</taxon>
    </lineage>
</organism>
<keyword evidence="1" id="KW-1133">Transmembrane helix</keyword>
<evidence type="ECO:0000313" key="2">
    <source>
        <dbReference type="EMBL" id="SHE53590.1"/>
    </source>
</evidence>
<dbReference type="STRING" id="1533.SAMN05443638_104113"/>
<keyword evidence="1" id="KW-0812">Transmembrane</keyword>
<dbReference type="InterPro" id="IPR014197">
    <property type="entry name" value="Sporulation_prot_YunB"/>
</dbReference>
<evidence type="ECO:0000313" key="3">
    <source>
        <dbReference type="Proteomes" id="UP000184035"/>
    </source>
</evidence>
<name>A0A1M4UAL0_9CLOT</name>
<feature type="transmembrane region" description="Helical" evidence="1">
    <location>
        <begin position="7"/>
        <end position="27"/>
    </location>
</feature>
<dbReference type="OrthoDB" id="1649278at2"/>
<dbReference type="Proteomes" id="UP000184035">
    <property type="component" value="Unassembled WGS sequence"/>
</dbReference>
<sequence length="210" mass="23573">MKKLTKLYIITFFIIISIFFSIFIYYLDKNIMPSVLSIGDGEIKSLSTEIINKNILEVCTKEFDYGDIMKIEKDDEGNIVMVRADVVKLNIISSKLALEAQEDLKKIGAVGVKIPLSYVFNNSILGELGPKINVKMVPVGRVDIKYDTEFQSAGINQTRHKIYVEVYAKLKLTVPFDSKDIEVKVQMPIAETIIVGKIPKTSISFDGIGK</sequence>
<dbReference type="Pfam" id="PF09560">
    <property type="entry name" value="Spore_YunB"/>
    <property type="match status" value="1"/>
</dbReference>
<keyword evidence="1" id="KW-0472">Membrane</keyword>
<evidence type="ECO:0000256" key="1">
    <source>
        <dbReference type="SAM" id="Phobius"/>
    </source>
</evidence>
<proteinExistence type="predicted"/>
<keyword evidence="3" id="KW-1185">Reference proteome</keyword>
<reference evidence="2 3" key="1">
    <citation type="submission" date="2016-11" db="EMBL/GenBank/DDBJ databases">
        <authorList>
            <person name="Jaros S."/>
            <person name="Januszkiewicz K."/>
            <person name="Wedrychowicz H."/>
        </authorList>
    </citation>
    <scope>NUCLEOTIDE SEQUENCE [LARGE SCALE GENOMIC DNA]</scope>
    <source>
        <strain evidence="2 3">DSM 2631</strain>
    </source>
</reference>
<gene>
    <name evidence="2" type="ORF">SAMN05443638_104113</name>
</gene>
<dbReference type="PIRSF" id="PIRSF021383">
    <property type="entry name" value="YunB"/>
    <property type="match status" value="1"/>
</dbReference>